<evidence type="ECO:0000256" key="13">
    <source>
        <dbReference type="RuleBase" id="RU004423"/>
    </source>
</evidence>
<feature type="transmembrane region" description="Helical" evidence="15">
    <location>
        <begin position="6"/>
        <end position="35"/>
    </location>
</feature>
<evidence type="ECO:0000256" key="4">
    <source>
        <dbReference type="ARBA" id="ARBA00022606"/>
    </source>
</evidence>
<feature type="transmembrane region" description="Helical" evidence="15">
    <location>
        <begin position="86"/>
        <end position="109"/>
    </location>
</feature>
<evidence type="ECO:0000256" key="7">
    <source>
        <dbReference type="ARBA" id="ARBA00023040"/>
    </source>
</evidence>
<dbReference type="SUPFAM" id="SSF81321">
    <property type="entry name" value="Family A G protein-coupled receptor-like"/>
    <property type="match status" value="1"/>
</dbReference>
<evidence type="ECO:0000256" key="3">
    <source>
        <dbReference type="ARBA" id="ARBA00022480"/>
    </source>
</evidence>
<feature type="transmembrane region" description="Helical" evidence="15">
    <location>
        <begin position="129"/>
        <end position="152"/>
    </location>
</feature>
<keyword evidence="16" id="KW-1185">Reference proteome</keyword>
<comment type="function">
    <text evidence="12">Receptor that may play a role in the perception of bitterness and is gustducin-linked. May play a role in sensing the chemical composition of the gastrointestinal content. The activity of this receptor may stimulate alpha gustducin, mediate PLC-beta-2 activation and lead to the gating of TRPM5.</text>
</comment>
<gene>
    <name evidence="17" type="primary">LOC101652809</name>
</gene>
<accession>A0ABM0ZU21</accession>
<feature type="transmembrane region" description="Helical" evidence="15">
    <location>
        <begin position="178"/>
        <end position="203"/>
    </location>
</feature>
<evidence type="ECO:0000256" key="10">
    <source>
        <dbReference type="ARBA" id="ARBA00023180"/>
    </source>
</evidence>
<organism evidence="16 17">
    <name type="scientific">Echinops telfairi</name>
    <name type="common">Lesser hedgehog tenrec</name>
    <dbReference type="NCBI Taxonomy" id="9371"/>
    <lineage>
        <taxon>Eukaryota</taxon>
        <taxon>Metazoa</taxon>
        <taxon>Chordata</taxon>
        <taxon>Craniata</taxon>
        <taxon>Vertebrata</taxon>
        <taxon>Euteleostomi</taxon>
        <taxon>Mammalia</taxon>
        <taxon>Eutheria</taxon>
        <taxon>Afrotheria</taxon>
        <taxon>Tenrecidae</taxon>
        <taxon>Tenrecinae</taxon>
        <taxon>Echinops</taxon>
    </lineage>
</organism>
<keyword evidence="6 15" id="KW-1133">Transmembrane helix</keyword>
<reference evidence="17" key="1">
    <citation type="submission" date="2025-08" db="UniProtKB">
        <authorList>
            <consortium name="RefSeq"/>
        </authorList>
    </citation>
    <scope>IDENTIFICATION</scope>
</reference>
<dbReference type="CDD" id="cd15019">
    <property type="entry name" value="7tm_TAS2R14-like"/>
    <property type="match status" value="1"/>
</dbReference>
<evidence type="ECO:0000256" key="6">
    <source>
        <dbReference type="ARBA" id="ARBA00022989"/>
    </source>
</evidence>
<dbReference type="GeneID" id="101652809"/>
<dbReference type="Gene3D" id="1.20.1070.10">
    <property type="entry name" value="Rhodopsin 7-helix transmembrane proteins"/>
    <property type="match status" value="1"/>
</dbReference>
<evidence type="ECO:0000256" key="11">
    <source>
        <dbReference type="ARBA" id="ARBA00023224"/>
    </source>
</evidence>
<evidence type="ECO:0000256" key="1">
    <source>
        <dbReference type="ARBA" id="ARBA00004141"/>
    </source>
</evidence>
<feature type="transmembrane region" description="Helical" evidence="15">
    <location>
        <begin position="230"/>
        <end position="253"/>
    </location>
</feature>
<evidence type="ECO:0000313" key="16">
    <source>
        <dbReference type="Proteomes" id="UP000694863"/>
    </source>
</evidence>
<evidence type="ECO:0000256" key="8">
    <source>
        <dbReference type="ARBA" id="ARBA00023136"/>
    </source>
</evidence>
<sequence length="298" mass="34529">MESVLMNIFTLILIVQFFIGNLSNGFTVLISCIDLANRRRLSTADQILTGLAISRIGLLWEILISWFEFRHYSAFFVHGLQLRIIIFAWIITNHLSIWLATILSVFYLLKIASFSSHIFLYLKWRVEKLILVILLGSLVFLFLNILQMNLYINEWMHMHETSTTWNSTQGDATEFSGWLLLTMTIYTLIPFTVALMAFLLLIFSLRKHLNRMQLSSQGYKDLRSKAHINALKMVISFLLLYAIFCLSILISWIGSTYKNDQLQKIGQIIGTVYPSSHSFILILGNPKLRKTTLWYRGC</sequence>
<keyword evidence="8 14" id="KW-0472">Membrane</keyword>
<keyword evidence="10" id="KW-0325">Glycoprotein</keyword>
<dbReference type="InterPro" id="IPR007960">
    <property type="entry name" value="TAS2R"/>
</dbReference>
<keyword evidence="4 14" id="KW-0716">Sensory transduction</keyword>
<evidence type="ECO:0000313" key="17">
    <source>
        <dbReference type="RefSeq" id="XP_012864061.1"/>
    </source>
</evidence>
<keyword evidence="3 14" id="KW-0919">Taste</keyword>
<keyword evidence="11 14" id="KW-0807">Transducer</keyword>
<dbReference type="PANTHER" id="PTHR11394">
    <property type="entry name" value="TASTE RECEPTOR TYPE 2"/>
    <property type="match status" value="1"/>
</dbReference>
<proteinExistence type="inferred from homology"/>
<evidence type="ECO:0000256" key="5">
    <source>
        <dbReference type="ARBA" id="ARBA00022692"/>
    </source>
</evidence>
<dbReference type="Proteomes" id="UP000694863">
    <property type="component" value="Unplaced"/>
</dbReference>
<name>A0ABM0ZU21_ECHTE</name>
<evidence type="ECO:0000256" key="15">
    <source>
        <dbReference type="SAM" id="Phobius"/>
    </source>
</evidence>
<feature type="transmembrane region" description="Helical" evidence="15">
    <location>
        <begin position="265"/>
        <end position="284"/>
    </location>
</feature>
<keyword evidence="5 14" id="KW-0812">Transmembrane</keyword>
<dbReference type="Pfam" id="PF05296">
    <property type="entry name" value="TAS2R"/>
    <property type="match status" value="1"/>
</dbReference>
<dbReference type="RefSeq" id="XP_012864061.1">
    <property type="nucleotide sequence ID" value="XM_013008607.1"/>
</dbReference>
<dbReference type="PANTHER" id="PTHR11394:SF28">
    <property type="entry name" value="TASTE RECEPTOR TYPE 2 MEMBER 13"/>
    <property type="match status" value="1"/>
</dbReference>
<evidence type="ECO:0000256" key="9">
    <source>
        <dbReference type="ARBA" id="ARBA00023170"/>
    </source>
</evidence>
<evidence type="ECO:0000256" key="2">
    <source>
        <dbReference type="ARBA" id="ARBA00007376"/>
    </source>
</evidence>
<comment type="subcellular location">
    <subcellularLocation>
        <location evidence="1 14">Membrane</location>
        <topology evidence="1 14">Multi-pass membrane protein</topology>
    </subcellularLocation>
</comment>
<evidence type="ECO:0000256" key="14">
    <source>
        <dbReference type="RuleBase" id="RU004424"/>
    </source>
</evidence>
<keyword evidence="9 14" id="KW-0675">Receptor</keyword>
<protein>
    <recommendedName>
        <fullName evidence="14">Taste receptor type 2</fullName>
    </recommendedName>
</protein>
<keyword evidence="7 14" id="KW-0297">G-protein coupled receptor</keyword>
<comment type="similarity">
    <text evidence="2 13">Belongs to the G-protein coupled receptor T2R family.</text>
</comment>
<evidence type="ECO:0000256" key="12">
    <source>
        <dbReference type="ARBA" id="ARBA00024847"/>
    </source>
</evidence>
<feature type="transmembrane region" description="Helical" evidence="15">
    <location>
        <begin position="47"/>
        <end position="66"/>
    </location>
</feature>